<dbReference type="GO" id="GO:0009421">
    <property type="term" value="C:bacterial-type flagellum filament cap"/>
    <property type="evidence" value="ECO:0007669"/>
    <property type="project" value="InterPro"/>
</dbReference>
<evidence type="ECO:0000313" key="8">
    <source>
        <dbReference type="EMBL" id="EMT54868.1"/>
    </source>
</evidence>
<comment type="caution">
    <text evidence="8">The sequence shown here is derived from an EMBL/GenBank/DDBJ whole genome shotgun (WGS) entry which is preliminary data.</text>
</comment>
<keyword evidence="4" id="KW-0975">Bacterial flagellum</keyword>
<evidence type="ECO:0000256" key="4">
    <source>
        <dbReference type="ARBA" id="ARBA00023143"/>
    </source>
</evidence>
<dbReference type="GO" id="GO:0071973">
    <property type="term" value="P:bacterial-type flagellum-dependent cell motility"/>
    <property type="evidence" value="ECO:0007669"/>
    <property type="project" value="TreeGrafter"/>
</dbReference>
<evidence type="ECO:0000313" key="9">
    <source>
        <dbReference type="Proteomes" id="UP000012081"/>
    </source>
</evidence>
<comment type="subunit">
    <text evidence="3">Homopentamer.</text>
</comment>
<evidence type="ECO:0000256" key="3">
    <source>
        <dbReference type="ARBA" id="ARBA00011255"/>
    </source>
</evidence>
<comment type="subcellular location">
    <subcellularLocation>
        <location evidence="1">Bacterial flagellum</location>
    </subcellularLocation>
</comment>
<dbReference type="PANTHER" id="PTHR30288">
    <property type="entry name" value="FLAGELLAR CAP/ASSEMBLY PROTEIN FLID"/>
    <property type="match status" value="1"/>
</dbReference>
<dbReference type="InterPro" id="IPR003481">
    <property type="entry name" value="FliD_N"/>
</dbReference>
<evidence type="ECO:0000256" key="2">
    <source>
        <dbReference type="ARBA" id="ARBA00009764"/>
    </source>
</evidence>
<proteinExistence type="inferred from homology"/>
<keyword evidence="8" id="KW-0282">Flagellum</keyword>
<comment type="similarity">
    <text evidence="2">Belongs to the FliD family.</text>
</comment>
<dbReference type="InterPro" id="IPR040026">
    <property type="entry name" value="FliD"/>
</dbReference>
<keyword evidence="9" id="KW-1185">Reference proteome</keyword>
<name>M8DMI9_9BACL</name>
<dbReference type="Pfam" id="PF02465">
    <property type="entry name" value="FliD_N"/>
    <property type="match status" value="1"/>
</dbReference>
<evidence type="ECO:0000259" key="7">
    <source>
        <dbReference type="Pfam" id="PF02465"/>
    </source>
</evidence>
<dbReference type="STRING" id="1300222.I532_04650"/>
<dbReference type="PATRIC" id="fig|1300222.3.peg.964"/>
<dbReference type="GO" id="GO:0009424">
    <property type="term" value="C:bacterial-type flagellum hook"/>
    <property type="evidence" value="ECO:0007669"/>
    <property type="project" value="InterPro"/>
</dbReference>
<reference evidence="8 9" key="1">
    <citation type="submission" date="2013-03" db="EMBL/GenBank/DDBJ databases">
        <title>Assembly of a new bacterial strain Brevibacillus borstelensis AK1.</title>
        <authorList>
            <person name="Rajan I."/>
            <person name="PoliReddy D."/>
            <person name="Sugumar T."/>
            <person name="Rathinam K."/>
            <person name="Alqarawi S."/>
            <person name="Khalil A.B."/>
            <person name="Sivakumar N."/>
        </authorList>
    </citation>
    <scope>NUCLEOTIDE SEQUENCE [LARGE SCALE GENOMIC DNA]</scope>
    <source>
        <strain evidence="8 9">AK1</strain>
    </source>
</reference>
<dbReference type="OrthoDB" id="2476485at2"/>
<gene>
    <name evidence="8" type="ORF">I532_04650</name>
</gene>
<keyword evidence="8" id="KW-0969">Cilium</keyword>
<keyword evidence="8" id="KW-0966">Cell projection</keyword>
<accession>M8DMI9</accession>
<feature type="domain" description="Flagellar hook-associated protein 2 N-terminal" evidence="7">
    <location>
        <begin position="40"/>
        <end position="120"/>
    </location>
</feature>
<dbReference type="AlphaFoldDB" id="M8DMI9"/>
<dbReference type="EMBL" id="APBN01000001">
    <property type="protein sequence ID" value="EMT54868.1"/>
    <property type="molecule type" value="Genomic_DNA"/>
</dbReference>
<organism evidence="8 9">
    <name type="scientific">Brevibacillus borstelensis AK1</name>
    <dbReference type="NCBI Taxonomy" id="1300222"/>
    <lineage>
        <taxon>Bacteria</taxon>
        <taxon>Bacillati</taxon>
        <taxon>Bacillota</taxon>
        <taxon>Bacilli</taxon>
        <taxon>Bacillales</taxon>
        <taxon>Paenibacillaceae</taxon>
        <taxon>Brevibacillus</taxon>
    </lineage>
</organism>
<evidence type="ECO:0000256" key="6">
    <source>
        <dbReference type="ARBA" id="ARBA00033192"/>
    </source>
</evidence>
<evidence type="ECO:0000256" key="5">
    <source>
        <dbReference type="ARBA" id="ARBA00033074"/>
    </source>
</evidence>
<evidence type="ECO:0000256" key="1">
    <source>
        <dbReference type="ARBA" id="ARBA00004365"/>
    </source>
</evidence>
<dbReference type="RefSeq" id="WP_003386709.1">
    <property type="nucleotide sequence ID" value="NZ_APBN01000001.1"/>
</dbReference>
<dbReference type="PANTHER" id="PTHR30288:SF0">
    <property type="entry name" value="FLAGELLAR HOOK-ASSOCIATED PROTEIN 2"/>
    <property type="match status" value="1"/>
</dbReference>
<sequence>MRLAQVSQIPYSRRVGPYHFQMIQAKLSGPVQPIVGYSLQPFYTRQQQWMTDMADSLSQLYCYTAELSQAAKQFDPSRRNSVLHARVAVSSHPERAQAKAAPGAEPGSYQLDVIRLATQQTNRGIMAESSGPSLLPPGVYTFSLTIGQQENILAIQAKQDDSHEQLLKRLAGVIHQADLAASIEYSETMSRMVLRSSHTGAKHAFQLRDIDGAVVRTLGLDQVAMKASDAEYDLDGTRSGSPFNQVELSGKVAATLLQPGKASLVIQPNSELLLEKTRELVTRYNRLHAFVEERPNLFTTTLPASLEQIARSVQSGLADYGLHIAPNGQLKLDEETLTRSVERDFSAFVQDVSKVSQLVERETGKWRTASPANLTGFNEEDASGRAFSSFLLPNHFYRQAVYTGLIINQLW</sequence>
<protein>
    <recommendedName>
        <fullName evidence="6">Filament cap protein</fullName>
    </recommendedName>
    <alternativeName>
        <fullName evidence="5">Flagellar cap protein</fullName>
    </alternativeName>
</protein>
<dbReference type="Proteomes" id="UP000012081">
    <property type="component" value="Unassembled WGS sequence"/>
</dbReference>